<protein>
    <submittedName>
        <fullName evidence="2">Uncharacterized protein</fullName>
    </submittedName>
</protein>
<keyword evidence="3" id="KW-1185">Reference proteome</keyword>
<feature type="transmembrane region" description="Helical" evidence="1">
    <location>
        <begin position="61"/>
        <end position="85"/>
    </location>
</feature>
<dbReference type="AlphaFoldDB" id="K9WF98"/>
<evidence type="ECO:0000313" key="3">
    <source>
        <dbReference type="Proteomes" id="UP000010471"/>
    </source>
</evidence>
<sequence length="112" mass="12513">MSENRIEKPIIQLEFLTRGIRVATVSILSCFLTVICIVLVVDVSERVYGREQLQDTTKFDLIGVLLASSAFLTTVGAGLSAWFVIDAAARYKQLIDTVGEYKRLSVDDEQRN</sequence>
<dbReference type="HOGENOM" id="CLU_2143004_0_0_3"/>
<reference evidence="2 3" key="1">
    <citation type="submission" date="2012-06" db="EMBL/GenBank/DDBJ databases">
        <title>Finished chromosome of genome of Microcoleus sp. PCC 7113.</title>
        <authorList>
            <consortium name="US DOE Joint Genome Institute"/>
            <person name="Gugger M."/>
            <person name="Coursin T."/>
            <person name="Rippka R."/>
            <person name="Tandeau De Marsac N."/>
            <person name="Huntemann M."/>
            <person name="Wei C.-L."/>
            <person name="Han J."/>
            <person name="Detter J.C."/>
            <person name="Han C."/>
            <person name="Tapia R."/>
            <person name="Chen A."/>
            <person name="Kyrpides N."/>
            <person name="Mavromatis K."/>
            <person name="Markowitz V."/>
            <person name="Szeto E."/>
            <person name="Ivanova N."/>
            <person name="Pagani I."/>
            <person name="Pati A."/>
            <person name="Goodwin L."/>
            <person name="Nordberg H.P."/>
            <person name="Cantor M.N."/>
            <person name="Hua S.X."/>
            <person name="Woyke T."/>
            <person name="Kerfeld C.A."/>
        </authorList>
    </citation>
    <scope>NUCLEOTIDE SEQUENCE [LARGE SCALE GENOMIC DNA]</scope>
    <source>
        <strain evidence="2 3">PCC 7113</strain>
    </source>
</reference>
<accession>K9WF98</accession>
<organism evidence="2 3">
    <name type="scientific">Allocoleopsis franciscana PCC 7113</name>
    <dbReference type="NCBI Taxonomy" id="1173027"/>
    <lineage>
        <taxon>Bacteria</taxon>
        <taxon>Bacillati</taxon>
        <taxon>Cyanobacteriota</taxon>
        <taxon>Cyanophyceae</taxon>
        <taxon>Coleofasciculales</taxon>
        <taxon>Coleofasciculaceae</taxon>
        <taxon>Allocoleopsis</taxon>
        <taxon>Allocoleopsis franciscana</taxon>
    </lineage>
</organism>
<keyword evidence="1" id="KW-0472">Membrane</keyword>
<evidence type="ECO:0000256" key="1">
    <source>
        <dbReference type="SAM" id="Phobius"/>
    </source>
</evidence>
<dbReference type="OrthoDB" id="9927047at2"/>
<evidence type="ECO:0000313" key="2">
    <source>
        <dbReference type="EMBL" id="AFZ18476.1"/>
    </source>
</evidence>
<keyword evidence="1" id="KW-1133">Transmembrane helix</keyword>
<dbReference type="KEGG" id="mic:Mic7113_2691"/>
<dbReference type="EMBL" id="CP003630">
    <property type="protein sequence ID" value="AFZ18476.1"/>
    <property type="molecule type" value="Genomic_DNA"/>
</dbReference>
<dbReference type="RefSeq" id="WP_015182625.1">
    <property type="nucleotide sequence ID" value="NC_019738.1"/>
</dbReference>
<dbReference type="Proteomes" id="UP000010471">
    <property type="component" value="Chromosome"/>
</dbReference>
<proteinExistence type="predicted"/>
<feature type="transmembrane region" description="Helical" evidence="1">
    <location>
        <begin position="20"/>
        <end position="41"/>
    </location>
</feature>
<keyword evidence="1" id="KW-0812">Transmembrane</keyword>
<name>K9WF98_9CYAN</name>
<gene>
    <name evidence="2" type="ORF">Mic7113_2691</name>
</gene>